<keyword evidence="2" id="KW-1185">Reference proteome</keyword>
<sequence>LTLPSIYLAVICKSSDVQQYGNDKILEPLLKDIDVLEQQGLFIQLLGASVKGSVLYVSADNLGAHSLAGFQESFNVEKFCRFCLASHKEIQTNAALSANKMLFRVIMTTDDIRKIYIDSLPETVDKLHAVLKDKLQLEQDFILQYEDPDFGNELCNLTNISDVPAENATLKVIFNSLPESDLSDFTLDTASISSSPSASESSSVNVNNHSQQWPATFIIPSFSYDAEYRLRQGNEDMKRMVPF</sequence>
<dbReference type="EMBL" id="JAGXEW010000004">
    <property type="protein sequence ID" value="KAK1172491.1"/>
    <property type="molecule type" value="Genomic_DNA"/>
</dbReference>
<evidence type="ECO:0000313" key="2">
    <source>
        <dbReference type="Proteomes" id="UP001230051"/>
    </source>
</evidence>
<dbReference type="Proteomes" id="UP001230051">
    <property type="component" value="Unassembled WGS sequence"/>
</dbReference>
<proteinExistence type="predicted"/>
<reference evidence="1" key="1">
    <citation type="submission" date="2022-02" db="EMBL/GenBank/DDBJ databases">
        <title>Atlantic sturgeon de novo genome assembly.</title>
        <authorList>
            <person name="Stock M."/>
            <person name="Klopp C."/>
            <person name="Guiguen Y."/>
            <person name="Cabau C."/>
            <person name="Parinello H."/>
            <person name="Santidrian Yebra-Pimentel E."/>
            <person name="Kuhl H."/>
            <person name="Dirks R.P."/>
            <person name="Guessner J."/>
            <person name="Wuertz S."/>
            <person name="Du K."/>
            <person name="Schartl M."/>
        </authorList>
    </citation>
    <scope>NUCLEOTIDE SEQUENCE</scope>
    <source>
        <strain evidence="1">STURGEONOMICS-FGT-2020</strain>
        <tissue evidence="1">Whole blood</tissue>
    </source>
</reference>
<organism evidence="1 2">
    <name type="scientific">Acipenser oxyrinchus oxyrinchus</name>
    <dbReference type="NCBI Taxonomy" id="40147"/>
    <lineage>
        <taxon>Eukaryota</taxon>
        <taxon>Metazoa</taxon>
        <taxon>Chordata</taxon>
        <taxon>Craniata</taxon>
        <taxon>Vertebrata</taxon>
        <taxon>Euteleostomi</taxon>
        <taxon>Actinopterygii</taxon>
        <taxon>Chondrostei</taxon>
        <taxon>Acipenseriformes</taxon>
        <taxon>Acipenseridae</taxon>
        <taxon>Acipenser</taxon>
    </lineage>
</organism>
<accession>A0AAD8GE28</accession>
<evidence type="ECO:0000313" key="1">
    <source>
        <dbReference type="EMBL" id="KAK1172491.1"/>
    </source>
</evidence>
<protein>
    <submittedName>
        <fullName evidence="1">Uncharacterized protein</fullName>
    </submittedName>
</protein>
<feature type="non-terminal residue" evidence="1">
    <location>
        <position position="243"/>
    </location>
</feature>
<dbReference type="PANTHER" id="PTHR31025:SF19">
    <property type="entry name" value="SI:CH73-42K18.1-RELATED"/>
    <property type="match status" value="1"/>
</dbReference>
<name>A0AAD8GE28_ACIOX</name>
<dbReference type="PANTHER" id="PTHR31025">
    <property type="entry name" value="SI:CH211-196P9.1-RELATED"/>
    <property type="match status" value="1"/>
</dbReference>
<comment type="caution">
    <text evidence="1">The sequence shown here is derived from an EMBL/GenBank/DDBJ whole genome shotgun (WGS) entry which is preliminary data.</text>
</comment>
<gene>
    <name evidence="1" type="ORF">AOXY_G5082</name>
</gene>
<dbReference type="AlphaFoldDB" id="A0AAD8GE28"/>